<feature type="region of interest" description="Disordered" evidence="1">
    <location>
        <begin position="469"/>
        <end position="507"/>
    </location>
</feature>
<protein>
    <submittedName>
        <fullName evidence="3">Uncharacterized protein</fullName>
    </submittedName>
</protein>
<dbReference type="AlphaFoldDB" id="H6RSU0"/>
<keyword evidence="2" id="KW-0472">Membrane</keyword>
<evidence type="ECO:0000256" key="2">
    <source>
        <dbReference type="SAM" id="Phobius"/>
    </source>
</evidence>
<dbReference type="STRING" id="1146883.BLASA_2134"/>
<feature type="transmembrane region" description="Helical" evidence="2">
    <location>
        <begin position="113"/>
        <end position="131"/>
    </location>
</feature>
<evidence type="ECO:0000313" key="4">
    <source>
        <dbReference type="Proteomes" id="UP000007517"/>
    </source>
</evidence>
<keyword evidence="4" id="KW-1185">Reference proteome</keyword>
<dbReference type="HOGENOM" id="CLU_537121_0_0_11"/>
<feature type="transmembrane region" description="Helical" evidence="2">
    <location>
        <begin position="178"/>
        <end position="198"/>
    </location>
</feature>
<reference evidence="4" key="2">
    <citation type="submission" date="2012-02" db="EMBL/GenBank/DDBJ databases">
        <title>Complete genome sequence of Blastococcus saxobsidens strain DD2.</title>
        <authorList>
            <person name="Genoscope."/>
        </authorList>
    </citation>
    <scope>NUCLEOTIDE SEQUENCE [LARGE SCALE GENOMIC DNA]</scope>
    <source>
        <strain evidence="4">DD2</strain>
    </source>
</reference>
<keyword evidence="2" id="KW-0812">Transmembrane</keyword>
<reference evidence="3 4" key="1">
    <citation type="journal article" date="2012" name="J. Bacteriol.">
        <title>Genome Sequence of Blastococcus saxobsidens DD2, a Stone-Inhabiting Bacterium.</title>
        <authorList>
            <person name="Chouaia B."/>
            <person name="Crotti E."/>
            <person name="Brusetti L."/>
            <person name="Daffonchio D."/>
            <person name="Essoussi I."/>
            <person name="Nouioui I."/>
            <person name="Sbissi I."/>
            <person name="Ghodhbane-Gtari F."/>
            <person name="Gtari M."/>
            <person name="Vacherie B."/>
            <person name="Barbe V."/>
            <person name="Medigue C."/>
            <person name="Gury J."/>
            <person name="Pujic P."/>
            <person name="Normand P."/>
        </authorList>
    </citation>
    <scope>NUCLEOTIDE SEQUENCE [LARGE SCALE GENOMIC DNA]</scope>
    <source>
        <strain evidence="3 4">DD2</strain>
    </source>
</reference>
<feature type="transmembrane region" description="Helical" evidence="2">
    <location>
        <begin position="205"/>
        <end position="224"/>
    </location>
</feature>
<organism evidence="3 4">
    <name type="scientific">Blastococcus saxobsidens (strain DD2)</name>
    <dbReference type="NCBI Taxonomy" id="1146883"/>
    <lineage>
        <taxon>Bacteria</taxon>
        <taxon>Bacillati</taxon>
        <taxon>Actinomycetota</taxon>
        <taxon>Actinomycetes</taxon>
        <taxon>Geodermatophilales</taxon>
        <taxon>Geodermatophilaceae</taxon>
        <taxon>Blastococcus</taxon>
    </lineage>
</organism>
<evidence type="ECO:0000256" key="1">
    <source>
        <dbReference type="SAM" id="MobiDB-lite"/>
    </source>
</evidence>
<accession>H6RSU0</accession>
<evidence type="ECO:0000313" key="3">
    <source>
        <dbReference type="EMBL" id="CCG03043.1"/>
    </source>
</evidence>
<keyword evidence="2" id="KW-1133">Transmembrane helix</keyword>
<feature type="transmembrane region" description="Helical" evidence="2">
    <location>
        <begin position="236"/>
        <end position="253"/>
    </location>
</feature>
<gene>
    <name evidence="3" type="ordered locus">BLASA_2134</name>
</gene>
<dbReference type="Proteomes" id="UP000007517">
    <property type="component" value="Chromosome"/>
</dbReference>
<feature type="transmembrane region" description="Helical" evidence="2">
    <location>
        <begin position="59"/>
        <end position="81"/>
    </location>
</feature>
<name>H6RSU0_BLASD</name>
<sequence>MTENLAQDAAPAGRARRVSFTVVAAIAALLTGVLTVGSLGQLVGGVTPDGSPMTADGRLVALVHVPWLALGWCAAFVALLWQARQRVAPYQQAVAMLGGLYIGGLLARLSDPVFYVGFGVVVLLLGVLHPAGRAVWRPGADGISPVLVPFALLLAAPCTLYAIEMTNLQAQAGSGGTFYTAIAATALAVPLVGLVAGLRAPGWRLPLWVTGGMLFLLVGSGAAADPAAPASPPTGWILAGLVAAVAFVGLGEWEAQRLARDPGPASPGSDRHPARALLRCRRIPAPSRRLRAGGGPSARNEPVEDVPQQLEQLLAGHRRFENPLGDQVLGEGEPGEHQLTPERVVGQLECGQRDVHQPAAGLLVDLRHPRVAAAGAAHEGQVALPERLHPADVTVEHPGDLLLRRRLVPGEDVGHQQVGRGAGDRGVVLALGREVVEQQAAADARPAGHLVDGELLHRRGGQQLEPDLHQLRPPVAGRATRPGMVGTGRRRHDGDPGLMRRPGRPWP</sequence>
<feature type="transmembrane region" description="Helical" evidence="2">
    <location>
        <begin position="20"/>
        <end position="39"/>
    </location>
</feature>
<dbReference type="KEGG" id="bsd:BLASA_2134"/>
<proteinExistence type="predicted"/>
<feature type="transmembrane region" description="Helical" evidence="2">
    <location>
        <begin position="143"/>
        <end position="163"/>
    </location>
</feature>
<dbReference type="EMBL" id="FO117623">
    <property type="protein sequence ID" value="CCG03043.1"/>
    <property type="molecule type" value="Genomic_DNA"/>
</dbReference>
<feature type="transmembrane region" description="Helical" evidence="2">
    <location>
        <begin position="88"/>
        <end position="107"/>
    </location>
</feature>